<feature type="region of interest" description="Disordered" evidence="1">
    <location>
        <begin position="1"/>
        <end position="34"/>
    </location>
</feature>
<dbReference type="EMBL" id="BAABJV010000017">
    <property type="protein sequence ID" value="GAA4791027.1"/>
    <property type="molecule type" value="Genomic_DNA"/>
</dbReference>
<sequence length="181" mass="18700">MADETARDDQGRGDDVYQPGNSDVQNRPSGDLDLENVLGERSLDDMMAEGYSPLDRPLVVGRHGTTGAELRVGETLDQRLAQELPDTAAPDGDGIGDLADGDGELLDGNSGRDRAGRLTAVDDIAPRRRNDTVARDVGIDGGAASAEEAAMHVVDDTEPAPAEAEAAGAPRAAAEGAAGRV</sequence>
<dbReference type="Proteomes" id="UP001501147">
    <property type="component" value="Unassembled WGS sequence"/>
</dbReference>
<protein>
    <submittedName>
        <fullName evidence="3">DUF5709 domain-containing protein</fullName>
    </submittedName>
</protein>
<evidence type="ECO:0000313" key="4">
    <source>
        <dbReference type="Proteomes" id="UP001501147"/>
    </source>
</evidence>
<evidence type="ECO:0000256" key="1">
    <source>
        <dbReference type="SAM" id="MobiDB-lite"/>
    </source>
</evidence>
<feature type="region of interest" description="Disordered" evidence="1">
    <location>
        <begin position="85"/>
        <end position="114"/>
    </location>
</feature>
<dbReference type="Pfam" id="PF18970">
    <property type="entry name" value="DUF5709"/>
    <property type="match status" value="1"/>
</dbReference>
<feature type="compositionally biased region" description="Low complexity" evidence="1">
    <location>
        <begin position="159"/>
        <end position="181"/>
    </location>
</feature>
<keyword evidence="4" id="KW-1185">Reference proteome</keyword>
<reference evidence="4" key="1">
    <citation type="journal article" date="2019" name="Int. J. Syst. Evol. Microbiol.">
        <title>The Global Catalogue of Microorganisms (GCM) 10K type strain sequencing project: providing services to taxonomists for standard genome sequencing and annotation.</title>
        <authorList>
            <consortium name="The Broad Institute Genomics Platform"/>
            <consortium name="The Broad Institute Genome Sequencing Center for Infectious Disease"/>
            <person name="Wu L."/>
            <person name="Ma J."/>
        </authorList>
    </citation>
    <scope>NUCLEOTIDE SEQUENCE [LARGE SCALE GENOMIC DNA]</scope>
    <source>
        <strain evidence="4">JCM 18324</strain>
    </source>
</reference>
<feature type="domain" description="DUF5709" evidence="2">
    <location>
        <begin position="110"/>
        <end position="156"/>
    </location>
</feature>
<proteinExistence type="predicted"/>
<organism evidence="3 4">
    <name type="scientific">Streptomyces sanyensis</name>
    <dbReference type="NCBI Taxonomy" id="568869"/>
    <lineage>
        <taxon>Bacteria</taxon>
        <taxon>Bacillati</taxon>
        <taxon>Actinomycetota</taxon>
        <taxon>Actinomycetes</taxon>
        <taxon>Kitasatosporales</taxon>
        <taxon>Streptomycetaceae</taxon>
        <taxon>Streptomyces</taxon>
    </lineage>
</organism>
<name>A0ABP9B670_9ACTN</name>
<dbReference type="RefSeq" id="WP_345615571.1">
    <property type="nucleotide sequence ID" value="NZ_BAABJV010000017.1"/>
</dbReference>
<comment type="caution">
    <text evidence="3">The sequence shown here is derived from an EMBL/GenBank/DDBJ whole genome shotgun (WGS) entry which is preliminary data.</text>
</comment>
<evidence type="ECO:0000313" key="3">
    <source>
        <dbReference type="EMBL" id="GAA4791027.1"/>
    </source>
</evidence>
<feature type="compositionally biased region" description="Basic and acidic residues" evidence="1">
    <location>
        <begin position="1"/>
        <end position="15"/>
    </location>
</feature>
<feature type="compositionally biased region" description="Polar residues" evidence="1">
    <location>
        <begin position="19"/>
        <end position="28"/>
    </location>
</feature>
<accession>A0ABP9B670</accession>
<dbReference type="InterPro" id="IPR043763">
    <property type="entry name" value="DUF5709"/>
</dbReference>
<gene>
    <name evidence="3" type="ORF">GCM10023329_48480</name>
</gene>
<feature type="region of interest" description="Disordered" evidence="1">
    <location>
        <begin position="157"/>
        <end position="181"/>
    </location>
</feature>
<evidence type="ECO:0000259" key="2">
    <source>
        <dbReference type="Pfam" id="PF18970"/>
    </source>
</evidence>